<dbReference type="Proteomes" id="UP000182229">
    <property type="component" value="Unassembled WGS sequence"/>
</dbReference>
<sequence>MSAVCPSPLLSVFIDDCLDKGLDLYEGGARYHVVAPCFTALTTTINSLYAIQKMVFDKTTAVTSLPELVQALLCDWGYKMEEPFISTLAGPARIQAQAERFQQLRAVALELPRYGREKNAELAAFGNRILQRVAEAGVSVFTDPAEPTAEKMVRIAQRLGTPDKPFGGFQIQPGTGTFENYVEFGATCGASADGRRLGQPLASDLSPTPSVADLPLEHQEARFLDALEGFTGPGADAFTSGAPTDFNIREDFPVASLEQVLHRFAQGQGANILTITCANPETFAGAAEDPEKYNLLRVRMGGWSEFFVAMYPAHQAQHQRRPLSDAAAPK</sequence>
<proteinExistence type="predicted"/>
<dbReference type="STRING" id="83449.BON30_05555"/>
<dbReference type="GO" id="GO:0003824">
    <property type="term" value="F:catalytic activity"/>
    <property type="evidence" value="ECO:0007669"/>
    <property type="project" value="InterPro"/>
</dbReference>
<dbReference type="Gene3D" id="3.20.70.20">
    <property type="match status" value="1"/>
</dbReference>
<dbReference type="PANTHER" id="PTHR43641">
    <property type="entry name" value="FORMATE ACETYLTRANSFERASE 3-RELATED"/>
    <property type="match status" value="1"/>
</dbReference>
<protein>
    <recommendedName>
        <fullName evidence="1">PFL domain-containing protein</fullName>
    </recommendedName>
</protein>
<comment type="caution">
    <text evidence="2">The sequence shown here is derived from an EMBL/GenBank/DDBJ whole genome shotgun (WGS) entry which is preliminary data.</text>
</comment>
<evidence type="ECO:0000259" key="1">
    <source>
        <dbReference type="PROSITE" id="PS51554"/>
    </source>
</evidence>
<dbReference type="AlphaFoldDB" id="A0A1L9BKF6"/>
<dbReference type="InterPro" id="IPR051215">
    <property type="entry name" value="GRE"/>
</dbReference>
<dbReference type="EMBL" id="MPIN01000001">
    <property type="protein sequence ID" value="OJH42648.1"/>
    <property type="molecule type" value="Genomic_DNA"/>
</dbReference>
<dbReference type="PROSITE" id="PS51554">
    <property type="entry name" value="PFL"/>
    <property type="match status" value="1"/>
</dbReference>
<dbReference type="InterPro" id="IPR004184">
    <property type="entry name" value="PFL_dom"/>
</dbReference>
<name>A0A1L9BKF6_9BACT</name>
<accession>A0A1L9BKF6</accession>
<feature type="domain" description="PFL" evidence="1">
    <location>
        <begin position="1"/>
        <end position="196"/>
    </location>
</feature>
<dbReference type="SUPFAM" id="SSF51998">
    <property type="entry name" value="PFL-like glycyl radical enzymes"/>
    <property type="match status" value="1"/>
</dbReference>
<evidence type="ECO:0000313" key="2">
    <source>
        <dbReference type="EMBL" id="OJH42648.1"/>
    </source>
</evidence>
<dbReference type="Pfam" id="PF02901">
    <property type="entry name" value="PFL-like"/>
    <property type="match status" value="1"/>
</dbReference>
<dbReference type="PANTHER" id="PTHR43641:SF2">
    <property type="entry name" value="DEHYDRATASE YBIW-RELATED"/>
    <property type="match status" value="1"/>
</dbReference>
<keyword evidence="3" id="KW-1185">Reference proteome</keyword>
<evidence type="ECO:0000313" key="3">
    <source>
        <dbReference type="Proteomes" id="UP000182229"/>
    </source>
</evidence>
<organism evidence="2 3">
    <name type="scientific">Cystobacter ferrugineus</name>
    <dbReference type="NCBI Taxonomy" id="83449"/>
    <lineage>
        <taxon>Bacteria</taxon>
        <taxon>Pseudomonadati</taxon>
        <taxon>Myxococcota</taxon>
        <taxon>Myxococcia</taxon>
        <taxon>Myxococcales</taxon>
        <taxon>Cystobacterineae</taxon>
        <taxon>Archangiaceae</taxon>
        <taxon>Cystobacter</taxon>
    </lineage>
</organism>
<reference evidence="2 3" key="2">
    <citation type="submission" date="2016-12" db="EMBL/GenBank/DDBJ databases">
        <title>Draft Genome Sequence of Cystobacter ferrugineus Strain Cbfe23.</title>
        <authorList>
            <person name="Akbar S."/>
            <person name="Dowd S.E."/>
            <person name="Stevens D.C."/>
        </authorList>
    </citation>
    <scope>NUCLEOTIDE SEQUENCE [LARGE SCALE GENOMIC DNA]</scope>
    <source>
        <strain evidence="2 3">Cbfe23</strain>
    </source>
</reference>
<gene>
    <name evidence="2" type="ORF">BON30_05555</name>
</gene>
<reference evidence="3" key="1">
    <citation type="submission" date="2016-11" db="EMBL/GenBank/DDBJ databases">
        <authorList>
            <person name="Shukria A."/>
            <person name="Stevens D.C."/>
        </authorList>
    </citation>
    <scope>NUCLEOTIDE SEQUENCE [LARGE SCALE GENOMIC DNA]</scope>
    <source>
        <strain evidence="3">Cbfe23</strain>
    </source>
</reference>
<dbReference type="GO" id="GO:0005829">
    <property type="term" value="C:cytosol"/>
    <property type="evidence" value="ECO:0007669"/>
    <property type="project" value="TreeGrafter"/>
</dbReference>